<evidence type="ECO:0000256" key="1">
    <source>
        <dbReference type="SAM" id="MobiDB-lite"/>
    </source>
</evidence>
<organism evidence="3">
    <name type="scientific">Chlamydomonas leiostraca</name>
    <dbReference type="NCBI Taxonomy" id="1034604"/>
    <lineage>
        <taxon>Eukaryota</taxon>
        <taxon>Viridiplantae</taxon>
        <taxon>Chlorophyta</taxon>
        <taxon>core chlorophytes</taxon>
        <taxon>Chlorophyceae</taxon>
        <taxon>CS clade</taxon>
        <taxon>Chlamydomonadales</taxon>
        <taxon>Chlamydomonadaceae</taxon>
        <taxon>Chlamydomonas</taxon>
    </lineage>
</organism>
<gene>
    <name evidence="3" type="ORF">CLEI1391_LOCUS7342</name>
</gene>
<feature type="domain" description="Phosphoribulokinase/uridine kinase" evidence="2">
    <location>
        <begin position="173"/>
        <end position="302"/>
    </location>
</feature>
<protein>
    <recommendedName>
        <fullName evidence="2">Phosphoribulokinase/uridine kinase domain-containing protein</fullName>
    </recommendedName>
</protein>
<dbReference type="InterPro" id="IPR006083">
    <property type="entry name" value="PRK/URK"/>
</dbReference>
<feature type="region of interest" description="Disordered" evidence="1">
    <location>
        <begin position="1"/>
        <end position="20"/>
    </location>
</feature>
<dbReference type="AlphaFoldDB" id="A0A7S0WPE0"/>
<dbReference type="Pfam" id="PF00485">
    <property type="entry name" value="PRK"/>
    <property type="match status" value="1"/>
</dbReference>
<reference evidence="3" key="1">
    <citation type="submission" date="2021-01" db="EMBL/GenBank/DDBJ databases">
        <authorList>
            <person name="Corre E."/>
            <person name="Pelletier E."/>
            <person name="Niang G."/>
            <person name="Scheremetjew M."/>
            <person name="Finn R."/>
            <person name="Kale V."/>
            <person name="Holt S."/>
            <person name="Cochrane G."/>
            <person name="Meng A."/>
            <person name="Brown T."/>
            <person name="Cohen L."/>
        </authorList>
    </citation>
    <scope>NUCLEOTIDE SEQUENCE</scope>
    <source>
        <strain evidence="3">SAG 11-49</strain>
    </source>
</reference>
<dbReference type="SUPFAM" id="SSF52540">
    <property type="entry name" value="P-loop containing nucleoside triphosphate hydrolases"/>
    <property type="match status" value="1"/>
</dbReference>
<dbReference type="EMBL" id="HBFB01012995">
    <property type="protein sequence ID" value="CAD8676248.1"/>
    <property type="molecule type" value="Transcribed_RNA"/>
</dbReference>
<dbReference type="InterPro" id="IPR027417">
    <property type="entry name" value="P-loop_NTPase"/>
</dbReference>
<dbReference type="Gene3D" id="3.40.50.300">
    <property type="entry name" value="P-loop containing nucleotide triphosphate hydrolases"/>
    <property type="match status" value="1"/>
</dbReference>
<evidence type="ECO:0000313" key="3">
    <source>
        <dbReference type="EMBL" id="CAD8676248.1"/>
    </source>
</evidence>
<dbReference type="GO" id="GO:0016301">
    <property type="term" value="F:kinase activity"/>
    <property type="evidence" value="ECO:0007669"/>
    <property type="project" value="InterPro"/>
</dbReference>
<proteinExistence type="predicted"/>
<evidence type="ECO:0000259" key="2">
    <source>
        <dbReference type="Pfam" id="PF00485"/>
    </source>
</evidence>
<name>A0A7S0WPE0_9CHLO</name>
<dbReference type="GO" id="GO:0005524">
    <property type="term" value="F:ATP binding"/>
    <property type="evidence" value="ECO:0007669"/>
    <property type="project" value="InterPro"/>
</dbReference>
<dbReference type="PANTHER" id="PTHR10285">
    <property type="entry name" value="URIDINE KINASE"/>
    <property type="match status" value="1"/>
</dbReference>
<accession>A0A7S0WPE0</accession>
<sequence>MAPFPRGARPSGPASAKATPTLSAQVAAPIAAHAAGLASPIASAPNAGLHGHIFAGLVKSPSRTGSPALVVPSASPTPSVETVVSLATDGALADYICQSPLLASCNITPEEVKSHIMQWRKLGVQLASQLGFEHDDMDDIQRLRVYHYYLPVFFWVEKQLAAHRTSGAKHALVVGISAPQGCGKTTLVEQLEALYTATGRTAASVSIDDFYLTYQDQTALGQAHPGNPLLQYRGNAGSHDLKLGTDTLKQLRELTQPGQQLAVPRYNKSAYAGRGDRADPSAWPSVPGPVDVVLFEGWMSGFEPVSDEQVASVDPNLVPVNQALRAYKAAWDDWVDAWLVVRIGDPQWVFKWRLQAEERMRASGKAGMTDAQIADFVARFMPAYKAYLPGLYAKGPTTARAGKTLIIEVDEKRSPVVHQPAPVL</sequence>